<reference evidence="2" key="1">
    <citation type="journal article" date="2021" name="Nat. Commun.">
        <title>Genetic determinants of endophytism in the Arabidopsis root mycobiome.</title>
        <authorList>
            <person name="Mesny F."/>
            <person name="Miyauchi S."/>
            <person name="Thiergart T."/>
            <person name="Pickel B."/>
            <person name="Atanasova L."/>
            <person name="Karlsson M."/>
            <person name="Huettel B."/>
            <person name="Barry K.W."/>
            <person name="Haridas S."/>
            <person name="Chen C."/>
            <person name="Bauer D."/>
            <person name="Andreopoulos W."/>
            <person name="Pangilinan J."/>
            <person name="LaButti K."/>
            <person name="Riley R."/>
            <person name="Lipzen A."/>
            <person name="Clum A."/>
            <person name="Drula E."/>
            <person name="Henrissat B."/>
            <person name="Kohler A."/>
            <person name="Grigoriev I.V."/>
            <person name="Martin F.M."/>
            <person name="Hacquard S."/>
        </authorList>
    </citation>
    <scope>NUCLEOTIDE SEQUENCE</scope>
    <source>
        <strain evidence="2">MPI-SDFR-AT-0117</strain>
    </source>
</reference>
<dbReference type="Proteomes" id="UP000770015">
    <property type="component" value="Unassembled WGS sequence"/>
</dbReference>
<accession>A0A9P8VHI7</accession>
<comment type="caution">
    <text evidence="2">The sequence shown here is derived from an EMBL/GenBank/DDBJ whole genome shotgun (WGS) entry which is preliminary data.</text>
</comment>
<evidence type="ECO:0000256" key="1">
    <source>
        <dbReference type="SAM" id="MobiDB-lite"/>
    </source>
</evidence>
<feature type="compositionally biased region" description="Basic and acidic residues" evidence="1">
    <location>
        <begin position="95"/>
        <end position="104"/>
    </location>
</feature>
<dbReference type="EMBL" id="JAGSXJ010000005">
    <property type="protein sequence ID" value="KAH6691404.1"/>
    <property type="molecule type" value="Genomic_DNA"/>
</dbReference>
<evidence type="ECO:0000313" key="3">
    <source>
        <dbReference type="Proteomes" id="UP000770015"/>
    </source>
</evidence>
<feature type="compositionally biased region" description="Polar residues" evidence="1">
    <location>
        <begin position="47"/>
        <end position="80"/>
    </location>
</feature>
<keyword evidence="3" id="KW-1185">Reference proteome</keyword>
<gene>
    <name evidence="2" type="ORF">F5X68DRAFT_252352</name>
</gene>
<organism evidence="2 3">
    <name type="scientific">Plectosphaerella plurivora</name>
    <dbReference type="NCBI Taxonomy" id="936078"/>
    <lineage>
        <taxon>Eukaryota</taxon>
        <taxon>Fungi</taxon>
        <taxon>Dikarya</taxon>
        <taxon>Ascomycota</taxon>
        <taxon>Pezizomycotina</taxon>
        <taxon>Sordariomycetes</taxon>
        <taxon>Hypocreomycetidae</taxon>
        <taxon>Glomerellales</taxon>
        <taxon>Plectosphaerellaceae</taxon>
        <taxon>Plectosphaerella</taxon>
    </lineage>
</organism>
<protein>
    <submittedName>
        <fullName evidence="2">Uncharacterized protein</fullName>
    </submittedName>
</protein>
<feature type="region of interest" description="Disordered" evidence="1">
    <location>
        <begin position="15"/>
        <end position="191"/>
    </location>
</feature>
<dbReference type="AlphaFoldDB" id="A0A9P8VHI7"/>
<sequence length="247" mass="26960">MAARYLKTYATSAMRSLNRVRGPATDPLSDYEFDDDDGEEKRWMTTPVVSQQTPVQRTPVVNQKTPVQRDAQQVQEDIQNVVSVAPQEEEEEVQDEARAAPQEKEESEDEEIQDEIRVVQEGEEEDGEQVVVKQEGVEAESDDDMEHQVTPGLEEGQEIGPGTGEEAGPRLDDEVTPGLEEDPAPGPEVGAVVPAATPMEAAVSAISSHSDPGMIAAVDRNTTALNRLAAAQEEHNRLLALQLEPLN</sequence>
<feature type="compositionally biased region" description="Acidic residues" evidence="1">
    <location>
        <begin position="29"/>
        <end position="38"/>
    </location>
</feature>
<name>A0A9P8VHI7_9PEZI</name>
<proteinExistence type="predicted"/>
<evidence type="ECO:0000313" key="2">
    <source>
        <dbReference type="EMBL" id="KAH6691404.1"/>
    </source>
</evidence>